<comment type="function">
    <text evidence="5">Component of the A-type ATP synthase that produces ATP from ADP in the presence of a proton gradient across the membrane.</text>
</comment>
<dbReference type="Proteomes" id="UP000245577">
    <property type="component" value="Unassembled WGS sequence"/>
</dbReference>
<proteinExistence type="inferred from homology"/>
<reference evidence="6 7" key="1">
    <citation type="submission" date="2017-03" db="EMBL/GenBank/DDBJ databases">
        <title>Genome sequence of Methanobrevibacter wosei.</title>
        <authorList>
            <person name="Poehlein A."/>
            <person name="Seedorf H."/>
            <person name="Daniel R."/>
        </authorList>
    </citation>
    <scope>NUCLEOTIDE SEQUENCE [LARGE SCALE GENOMIC DNA]</scope>
    <source>
        <strain evidence="6 7">DSM 11979</strain>
    </source>
</reference>
<dbReference type="GO" id="GO:0042777">
    <property type="term" value="P:proton motive force-driven plasma membrane ATP synthesis"/>
    <property type="evidence" value="ECO:0007669"/>
    <property type="project" value="UniProtKB-UniRule"/>
</dbReference>
<evidence type="ECO:0000313" key="6">
    <source>
        <dbReference type="EMBL" id="PWB86678.1"/>
    </source>
</evidence>
<dbReference type="RefSeq" id="WP_116669208.1">
    <property type="nucleotide sequence ID" value="NZ_CALIUN010000006.1"/>
</dbReference>
<dbReference type="PANTHER" id="PTHR13861">
    <property type="entry name" value="VACUOLAR ATP SYNTHASE SUBUNIT F"/>
    <property type="match status" value="1"/>
</dbReference>
<comment type="caution">
    <text evidence="6">The sequence shown here is derived from an EMBL/GenBank/DDBJ whole genome shotgun (WGS) entry which is preliminary data.</text>
</comment>
<sequence>MSSVAVIGDIDTVTGFRLGGVKRTEVVKSAEETTIAFDKLLDEEVSIIIITQVLANEIREHINRKIGSNVLPMIIEIPDKDGSSEGSSDQMADLIKRVIGVEMVK</sequence>
<keyword evidence="7" id="KW-1185">Reference proteome</keyword>
<evidence type="ECO:0000313" key="7">
    <source>
        <dbReference type="Proteomes" id="UP000245577"/>
    </source>
</evidence>
<keyword evidence="5" id="KW-0066">ATP synthesis</keyword>
<comment type="similarity">
    <text evidence="1 5">Belongs to the V-ATPase F subunit family.</text>
</comment>
<dbReference type="InterPro" id="IPR036906">
    <property type="entry name" value="ATPase_V1_fsu_sf"/>
</dbReference>
<dbReference type="EMBL" id="MZGU01000003">
    <property type="protein sequence ID" value="PWB86678.1"/>
    <property type="molecule type" value="Genomic_DNA"/>
</dbReference>
<evidence type="ECO:0000256" key="3">
    <source>
        <dbReference type="ARBA" id="ARBA00022781"/>
    </source>
</evidence>
<dbReference type="Gene3D" id="3.40.50.10580">
    <property type="entry name" value="ATPase, V1 complex, subunit F"/>
    <property type="match status" value="1"/>
</dbReference>
<dbReference type="GO" id="GO:0046933">
    <property type="term" value="F:proton-transporting ATP synthase activity, rotational mechanism"/>
    <property type="evidence" value="ECO:0007669"/>
    <property type="project" value="UniProtKB-UniRule"/>
</dbReference>
<dbReference type="NCBIfam" id="NF003047">
    <property type="entry name" value="PRK03957.1"/>
    <property type="match status" value="1"/>
</dbReference>
<comment type="subunit">
    <text evidence="5">Has multiple subunits with at least A(3), B(3), C, D, E, F, H, I and proteolipid K(x).</text>
</comment>
<evidence type="ECO:0000256" key="5">
    <source>
        <dbReference type="HAMAP-Rule" id="MF_00312"/>
    </source>
</evidence>
<name>A0A2U1S8R6_9EURY</name>
<dbReference type="GO" id="GO:0005524">
    <property type="term" value="F:ATP binding"/>
    <property type="evidence" value="ECO:0007669"/>
    <property type="project" value="UniProtKB-UniRule"/>
</dbReference>
<dbReference type="PANTHER" id="PTHR13861:SF2">
    <property type="entry name" value="V-TYPE PROTON ATPASE SUBUNIT F"/>
    <property type="match status" value="1"/>
</dbReference>
<dbReference type="Pfam" id="PF01990">
    <property type="entry name" value="ATP-synt_F"/>
    <property type="match status" value="1"/>
</dbReference>
<dbReference type="GO" id="GO:0005886">
    <property type="term" value="C:plasma membrane"/>
    <property type="evidence" value="ECO:0007669"/>
    <property type="project" value="UniProtKB-SubCell"/>
</dbReference>
<dbReference type="SUPFAM" id="SSF159468">
    <property type="entry name" value="AtpF-like"/>
    <property type="match status" value="1"/>
</dbReference>
<dbReference type="AlphaFoldDB" id="A0A2U1S8R6"/>
<comment type="subcellular location">
    <subcellularLocation>
        <location evidence="5">Cell membrane</location>
        <topology evidence="5">Peripheral membrane protein</topology>
    </subcellularLocation>
</comment>
<dbReference type="InterPro" id="IPR022944">
    <property type="entry name" value="ATPase_V1-cplx_fsu_bac/arc"/>
</dbReference>
<accession>A0A2U1S8R6</accession>
<evidence type="ECO:0000256" key="2">
    <source>
        <dbReference type="ARBA" id="ARBA00022448"/>
    </source>
</evidence>
<organism evidence="6 7">
    <name type="scientific">Methanobrevibacter woesei</name>
    <dbReference type="NCBI Taxonomy" id="190976"/>
    <lineage>
        <taxon>Archaea</taxon>
        <taxon>Methanobacteriati</taxon>
        <taxon>Methanobacteriota</taxon>
        <taxon>Methanomada group</taxon>
        <taxon>Methanobacteria</taxon>
        <taxon>Methanobacteriales</taxon>
        <taxon>Methanobacteriaceae</taxon>
        <taxon>Methanobrevibacter</taxon>
    </lineage>
</organism>
<protein>
    <recommendedName>
        <fullName evidence="5">A-type ATP synthase subunit F</fullName>
    </recommendedName>
</protein>
<dbReference type="HAMAP" id="MF_00312">
    <property type="entry name" value="ATP_synth_F_arch"/>
    <property type="match status" value="1"/>
</dbReference>
<keyword evidence="5" id="KW-1003">Cell membrane</keyword>
<keyword evidence="5" id="KW-0472">Membrane</keyword>
<keyword evidence="3 5" id="KW-0375">Hydrogen ion transport</keyword>
<evidence type="ECO:0000256" key="4">
    <source>
        <dbReference type="ARBA" id="ARBA00023065"/>
    </source>
</evidence>
<dbReference type="InterPro" id="IPR008218">
    <property type="entry name" value="ATPase_V1-cplx_f_g_su"/>
</dbReference>
<dbReference type="GO" id="GO:0046961">
    <property type="term" value="F:proton-transporting ATPase activity, rotational mechanism"/>
    <property type="evidence" value="ECO:0007669"/>
    <property type="project" value="InterPro"/>
</dbReference>
<keyword evidence="2 5" id="KW-0813">Transport</keyword>
<evidence type="ECO:0000256" key="1">
    <source>
        <dbReference type="ARBA" id="ARBA00010148"/>
    </source>
</evidence>
<keyword evidence="4 5" id="KW-0406">Ion transport</keyword>
<dbReference type="OrthoDB" id="24971at2157"/>
<gene>
    <name evidence="5 6" type="primary">atpF</name>
    <name evidence="6" type="ORF">MBBWO_03920</name>
</gene>